<proteinExistence type="inferred from homology"/>
<organism evidence="14 15">
    <name type="scientific">Peribacillus loiseleuriae</name>
    <dbReference type="NCBI Taxonomy" id="1679170"/>
    <lineage>
        <taxon>Bacteria</taxon>
        <taxon>Bacillati</taxon>
        <taxon>Bacillota</taxon>
        <taxon>Bacilli</taxon>
        <taxon>Bacillales</taxon>
        <taxon>Bacillaceae</taxon>
        <taxon>Peribacillus</taxon>
    </lineage>
</organism>
<comment type="caution">
    <text evidence="14">The sequence shown here is derived from an EMBL/GenBank/DDBJ whole genome shotgun (WGS) entry which is preliminary data.</text>
</comment>
<dbReference type="PROSITE" id="PS51371">
    <property type="entry name" value="CBS"/>
    <property type="match status" value="2"/>
</dbReference>
<dbReference type="STRING" id="1679170.AC625_05085"/>
<dbReference type="InterPro" id="IPR016169">
    <property type="entry name" value="FAD-bd_PCMH_sub2"/>
</dbReference>
<evidence type="ECO:0000259" key="12">
    <source>
        <dbReference type="PROSITE" id="PS51371"/>
    </source>
</evidence>
<accession>A0A0K9GQN1</accession>
<sequence>MDIVKIFLVFILIIFTAFFVASEFSIIRVRGSRINQLIEKQHPKAPAVKQIISNLDEYLSATQLGITITALGLGWLGEPTMRHILKPVLDVLHVQEQLGHVLNFLIAFSIVTFLNVVVGEMAPKTIAIQKAEQVSLLISKPLIWFHKIAFPFIWVLNHSAGFITSIIGIKPSSESDVAHSEEELKILLSDSYNSGEINQSEFKYVNNIFNFDNRTAREVMVPRTEIVNFSKDDTLQDFIQHAKDLRFTRYPIVEEDKDHVVGLVNIKEVFSDITKNKQVKAITLDSFTRPIIRVMENTRIQDLLIKMQKERIHMAILMDEYGGTAGLVTVEDILEEIVGEIRDEFDVDEIPPIRKITEDHFIVDGKILLSEINDKLGINLEDDDIDTIGGWVLTQNYEIQTGDCIEAESFIFKVNKMEDHMIRYIEIKRVPIEEGQALS</sequence>
<dbReference type="SUPFAM" id="SSF54631">
    <property type="entry name" value="CBS-domain pair"/>
    <property type="match status" value="1"/>
</dbReference>
<dbReference type="GO" id="GO:0050660">
    <property type="term" value="F:flavin adenine dinucleotide binding"/>
    <property type="evidence" value="ECO:0007669"/>
    <property type="project" value="InterPro"/>
</dbReference>
<dbReference type="PANTHER" id="PTHR43099:SF2">
    <property type="entry name" value="UPF0053 PROTEIN YRKA"/>
    <property type="match status" value="1"/>
</dbReference>
<evidence type="ECO:0000259" key="13">
    <source>
        <dbReference type="PROSITE" id="PS51846"/>
    </source>
</evidence>
<dbReference type="SUPFAM" id="SSF56176">
    <property type="entry name" value="FAD-binding/transporter-associated domain-like"/>
    <property type="match status" value="1"/>
</dbReference>
<keyword evidence="8 10" id="KW-0472">Membrane</keyword>
<dbReference type="Pfam" id="PF00571">
    <property type="entry name" value="CBS"/>
    <property type="match status" value="2"/>
</dbReference>
<dbReference type="Pfam" id="PF03471">
    <property type="entry name" value="CorC_HlyC"/>
    <property type="match status" value="1"/>
</dbReference>
<evidence type="ECO:0000256" key="5">
    <source>
        <dbReference type="ARBA" id="ARBA00022737"/>
    </source>
</evidence>
<keyword evidence="15" id="KW-1185">Reference proteome</keyword>
<keyword evidence="3" id="KW-1003">Cell membrane</keyword>
<evidence type="ECO:0000256" key="2">
    <source>
        <dbReference type="ARBA" id="ARBA00006337"/>
    </source>
</evidence>
<keyword evidence="6 10" id="KW-1133">Transmembrane helix</keyword>
<dbReference type="Pfam" id="PF01595">
    <property type="entry name" value="CNNM"/>
    <property type="match status" value="1"/>
</dbReference>
<evidence type="ECO:0000256" key="1">
    <source>
        <dbReference type="ARBA" id="ARBA00004651"/>
    </source>
</evidence>
<dbReference type="InterPro" id="IPR036318">
    <property type="entry name" value="FAD-bd_PCMH-like_sf"/>
</dbReference>
<evidence type="ECO:0000256" key="8">
    <source>
        <dbReference type="ARBA" id="ARBA00023136"/>
    </source>
</evidence>
<evidence type="ECO:0000256" key="6">
    <source>
        <dbReference type="ARBA" id="ARBA00022989"/>
    </source>
</evidence>
<feature type="domain" description="CBS" evidence="12">
    <location>
        <begin position="287"/>
        <end position="344"/>
    </location>
</feature>
<evidence type="ECO:0000256" key="3">
    <source>
        <dbReference type="ARBA" id="ARBA00022475"/>
    </source>
</evidence>
<evidence type="ECO:0000256" key="7">
    <source>
        <dbReference type="ARBA" id="ARBA00023122"/>
    </source>
</evidence>
<protein>
    <submittedName>
        <fullName evidence="14">Membrane protein</fullName>
    </submittedName>
</protein>
<evidence type="ECO:0000256" key="11">
    <source>
        <dbReference type="SAM" id="Phobius"/>
    </source>
</evidence>
<dbReference type="InterPro" id="IPR005170">
    <property type="entry name" value="Transptr-assoc_dom"/>
</dbReference>
<dbReference type="Proteomes" id="UP000037146">
    <property type="component" value="Unassembled WGS sequence"/>
</dbReference>
<dbReference type="OrthoDB" id="9798188at2"/>
<evidence type="ECO:0000256" key="10">
    <source>
        <dbReference type="PROSITE-ProRule" id="PRU01193"/>
    </source>
</evidence>
<dbReference type="RefSeq" id="WP_049680286.1">
    <property type="nucleotide sequence ID" value="NZ_LFZW01000001.1"/>
</dbReference>
<dbReference type="Gene3D" id="3.30.465.10">
    <property type="match status" value="1"/>
</dbReference>
<feature type="domain" description="CNNM transmembrane" evidence="13">
    <location>
        <begin position="1"/>
        <end position="201"/>
    </location>
</feature>
<dbReference type="InterPro" id="IPR044751">
    <property type="entry name" value="Ion_transp-like_CBS"/>
</dbReference>
<feature type="transmembrane region" description="Helical" evidence="11">
    <location>
        <begin position="6"/>
        <end position="27"/>
    </location>
</feature>
<dbReference type="EMBL" id="LFZW01000001">
    <property type="protein sequence ID" value="KMY48953.1"/>
    <property type="molecule type" value="Genomic_DNA"/>
</dbReference>
<dbReference type="PROSITE" id="PS51846">
    <property type="entry name" value="CNNM"/>
    <property type="match status" value="1"/>
</dbReference>
<comment type="similarity">
    <text evidence="2">Belongs to the UPF0053 family.</text>
</comment>
<keyword evidence="4 10" id="KW-0812">Transmembrane</keyword>
<name>A0A0K9GQN1_9BACI</name>
<evidence type="ECO:0000256" key="4">
    <source>
        <dbReference type="ARBA" id="ARBA00022692"/>
    </source>
</evidence>
<dbReference type="InterPro" id="IPR046342">
    <property type="entry name" value="CBS_dom_sf"/>
</dbReference>
<dbReference type="PATRIC" id="fig|1679170.3.peg.1082"/>
<feature type="domain" description="CBS" evidence="12">
    <location>
        <begin position="220"/>
        <end position="279"/>
    </location>
</feature>
<reference evidence="15" key="1">
    <citation type="submission" date="2015-07" db="EMBL/GenBank/DDBJ databases">
        <title>Genome sequencing project for genomic taxonomy and phylogenomics of Bacillus-like bacteria.</title>
        <authorList>
            <person name="Liu B."/>
            <person name="Wang J."/>
            <person name="Zhu Y."/>
            <person name="Liu G."/>
            <person name="Chen Q."/>
            <person name="Chen Z."/>
            <person name="Lan J."/>
            <person name="Che J."/>
            <person name="Ge C."/>
            <person name="Shi H."/>
            <person name="Pan Z."/>
            <person name="Liu X."/>
        </authorList>
    </citation>
    <scope>NUCLEOTIDE SEQUENCE [LARGE SCALE GENOMIC DNA]</scope>
    <source>
        <strain evidence="15">FJAT-27997</strain>
    </source>
</reference>
<dbReference type="SMART" id="SM01091">
    <property type="entry name" value="CorC_HlyC"/>
    <property type="match status" value="1"/>
</dbReference>
<dbReference type="InterPro" id="IPR051676">
    <property type="entry name" value="UPF0053_domain"/>
</dbReference>
<evidence type="ECO:0000256" key="9">
    <source>
        <dbReference type="PROSITE-ProRule" id="PRU00703"/>
    </source>
</evidence>
<keyword evidence="5" id="KW-0677">Repeat</keyword>
<dbReference type="InterPro" id="IPR000644">
    <property type="entry name" value="CBS_dom"/>
</dbReference>
<dbReference type="InterPro" id="IPR002550">
    <property type="entry name" value="CNNM"/>
</dbReference>
<dbReference type="GO" id="GO:0005886">
    <property type="term" value="C:plasma membrane"/>
    <property type="evidence" value="ECO:0007669"/>
    <property type="project" value="UniProtKB-SubCell"/>
</dbReference>
<dbReference type="PANTHER" id="PTHR43099">
    <property type="entry name" value="UPF0053 PROTEIN YRKA"/>
    <property type="match status" value="1"/>
</dbReference>
<evidence type="ECO:0000313" key="14">
    <source>
        <dbReference type="EMBL" id="KMY48953.1"/>
    </source>
</evidence>
<evidence type="ECO:0000313" key="15">
    <source>
        <dbReference type="Proteomes" id="UP000037146"/>
    </source>
</evidence>
<gene>
    <name evidence="14" type="ORF">AC625_05085</name>
</gene>
<keyword evidence="7 9" id="KW-0129">CBS domain</keyword>
<dbReference type="CDD" id="cd04590">
    <property type="entry name" value="CBS_pair_CorC_HlyC_assoc"/>
    <property type="match status" value="1"/>
</dbReference>
<dbReference type="AlphaFoldDB" id="A0A0K9GQN1"/>
<comment type="subcellular location">
    <subcellularLocation>
        <location evidence="1">Cell membrane</location>
        <topology evidence="1">Multi-pass membrane protein</topology>
    </subcellularLocation>
</comment>
<dbReference type="FunFam" id="3.10.580.10:FF:000002">
    <property type="entry name" value="Magnesium/cobalt efflux protein CorC"/>
    <property type="match status" value="1"/>
</dbReference>
<dbReference type="Gene3D" id="3.10.580.10">
    <property type="entry name" value="CBS-domain"/>
    <property type="match status" value="1"/>
</dbReference>